<evidence type="ECO:0000313" key="3">
    <source>
        <dbReference type="Proteomes" id="UP000078240"/>
    </source>
</evidence>
<gene>
    <name evidence="2" type="ORF">VFPBJ_11709</name>
</gene>
<evidence type="ECO:0000313" key="2">
    <source>
        <dbReference type="EMBL" id="OAQ57991.1"/>
    </source>
</evidence>
<dbReference type="Proteomes" id="UP000078240">
    <property type="component" value="Unassembled WGS sequence"/>
</dbReference>
<dbReference type="AlphaFoldDB" id="A0A179EXT2"/>
<accession>A0A179EXT2</accession>
<evidence type="ECO:0000256" key="1">
    <source>
        <dbReference type="SAM" id="MobiDB-lite"/>
    </source>
</evidence>
<protein>
    <submittedName>
        <fullName evidence="2">Uncharacterized protein</fullName>
    </submittedName>
</protein>
<dbReference type="EMBL" id="LSBH01000064">
    <property type="protein sequence ID" value="OAQ57991.1"/>
    <property type="molecule type" value="Genomic_DNA"/>
</dbReference>
<proteinExistence type="predicted"/>
<sequence length="91" mass="10009">MMQNTGTRRGDLSFHLGGKSPSDDATWSPNMEAVGATIRFAIATGRLTSTRHWKRIETNPHFIVFLLTLALWARPQVAGIASAAEDRTLNT</sequence>
<comment type="caution">
    <text evidence="2">The sequence shown here is derived from an EMBL/GenBank/DDBJ whole genome shotgun (WGS) entry which is preliminary data.</text>
</comment>
<organism evidence="2 3">
    <name type="scientific">Purpureocillium lilacinum</name>
    <name type="common">Paecilomyces lilacinus</name>
    <dbReference type="NCBI Taxonomy" id="33203"/>
    <lineage>
        <taxon>Eukaryota</taxon>
        <taxon>Fungi</taxon>
        <taxon>Dikarya</taxon>
        <taxon>Ascomycota</taxon>
        <taxon>Pezizomycotina</taxon>
        <taxon>Sordariomycetes</taxon>
        <taxon>Hypocreomycetidae</taxon>
        <taxon>Hypocreales</taxon>
        <taxon>Ophiocordycipitaceae</taxon>
        <taxon>Purpureocillium</taxon>
    </lineage>
</organism>
<name>A0A179EXT2_PURLI</name>
<feature type="region of interest" description="Disordered" evidence="1">
    <location>
        <begin position="1"/>
        <end position="28"/>
    </location>
</feature>
<reference evidence="2 3" key="1">
    <citation type="submission" date="2016-01" db="EMBL/GenBank/DDBJ databases">
        <title>Biosynthesis of antibiotic leucinostatins and their inhibition on Phytophthora in bio-control Purpureocillium lilacinum.</title>
        <authorList>
            <person name="Wang G."/>
            <person name="Liu Z."/>
            <person name="Lin R."/>
            <person name="Li E."/>
            <person name="Mao Z."/>
            <person name="Ling J."/>
            <person name="Yin W."/>
            <person name="Xie B."/>
        </authorList>
    </citation>
    <scope>NUCLEOTIDE SEQUENCE [LARGE SCALE GENOMIC DNA]</scope>
    <source>
        <strain evidence="2">PLBJ-1</strain>
    </source>
</reference>